<comment type="caution">
    <text evidence="1">The sequence shown here is derived from an EMBL/GenBank/DDBJ whole genome shotgun (WGS) entry which is preliminary data.</text>
</comment>
<name>A0ABD4E667_9BURK</name>
<dbReference type="EMBL" id="LPAD01000048">
    <property type="protein sequence ID" value="KVN87414.1"/>
    <property type="molecule type" value="Genomic_DNA"/>
</dbReference>
<evidence type="ECO:0000313" key="2">
    <source>
        <dbReference type="Proteomes" id="UP000057910"/>
    </source>
</evidence>
<gene>
    <name evidence="1" type="ORF">WJ68_08295</name>
</gene>
<dbReference type="Proteomes" id="UP000057910">
    <property type="component" value="Unassembled WGS sequence"/>
</dbReference>
<organism evidence="1 2">
    <name type="scientific">Burkholderia ubonensis</name>
    <dbReference type="NCBI Taxonomy" id="101571"/>
    <lineage>
        <taxon>Bacteria</taxon>
        <taxon>Pseudomonadati</taxon>
        <taxon>Pseudomonadota</taxon>
        <taxon>Betaproteobacteria</taxon>
        <taxon>Burkholderiales</taxon>
        <taxon>Burkholderiaceae</taxon>
        <taxon>Burkholderia</taxon>
        <taxon>Burkholderia cepacia complex</taxon>
    </lineage>
</organism>
<accession>A0ABD4E667</accession>
<dbReference type="AlphaFoldDB" id="A0ABD4E667"/>
<protein>
    <submittedName>
        <fullName evidence="1">Uncharacterized protein</fullName>
    </submittedName>
</protein>
<reference evidence="1 2" key="1">
    <citation type="submission" date="2015-11" db="EMBL/GenBank/DDBJ databases">
        <title>Expanding the genomic diversity of Burkholderia species for the development of highly accurate diagnostics.</title>
        <authorList>
            <person name="Sahl J."/>
            <person name="Keim P."/>
            <person name="Wagner D."/>
        </authorList>
    </citation>
    <scope>NUCLEOTIDE SEQUENCE [LARGE SCALE GENOMIC DNA]</scope>
    <source>
        <strain evidence="1 2">MSMB1585WGS</strain>
    </source>
</reference>
<evidence type="ECO:0000313" key="1">
    <source>
        <dbReference type="EMBL" id="KVN87414.1"/>
    </source>
</evidence>
<proteinExistence type="predicted"/>
<sequence>MIVDLVPPKETKYDRLPRIALRERQYHFPSDIGCSDIRGANRDERGSVWIIDVVDPNAVIRPDVDYGSENQFSHSLTWLLNAQCGKTLCGSHRCLL</sequence>